<accession>I3TXL8</accession>
<dbReference type="InterPro" id="IPR051561">
    <property type="entry name" value="FRAS1_ECM"/>
</dbReference>
<keyword evidence="7" id="KW-0472">Membrane</keyword>
<feature type="region of interest" description="Disordered" evidence="10">
    <location>
        <begin position="1"/>
        <end position="24"/>
    </location>
</feature>
<dbReference type="RefSeq" id="WP_014748495.1">
    <property type="nucleotide sequence ID" value="NC_017958.1"/>
</dbReference>
<keyword evidence="5" id="KW-0732">Signal</keyword>
<dbReference type="InterPro" id="IPR025592">
    <property type="entry name" value="DUF4347"/>
</dbReference>
<evidence type="ECO:0000256" key="4">
    <source>
        <dbReference type="ARBA" id="ARBA00022525"/>
    </source>
</evidence>
<dbReference type="GO" id="GO:0005509">
    <property type="term" value="F:calcium ion binding"/>
    <property type="evidence" value="ECO:0007669"/>
    <property type="project" value="InterPro"/>
</dbReference>
<keyword evidence="13" id="KW-1185">Reference proteome</keyword>
<evidence type="ECO:0000256" key="8">
    <source>
        <dbReference type="ARBA" id="ARBA00023180"/>
    </source>
</evidence>
<dbReference type="InterPro" id="IPR011050">
    <property type="entry name" value="Pectin_lyase_fold/virulence"/>
</dbReference>
<dbReference type="HOGENOM" id="CLU_236397_0_0_5"/>
<evidence type="ECO:0000256" key="3">
    <source>
        <dbReference type="ARBA" id="ARBA00004613"/>
    </source>
</evidence>
<feature type="region of interest" description="Disordered" evidence="10">
    <location>
        <begin position="1834"/>
        <end position="1854"/>
    </location>
</feature>
<protein>
    <recommendedName>
        <fullName evidence="11">Cadherin domain-containing protein</fullName>
    </recommendedName>
</protein>
<keyword evidence="9" id="KW-0998">Cell outer membrane</keyword>
<dbReference type="Pfam" id="PF16184">
    <property type="entry name" value="Cadherin_3"/>
    <property type="match status" value="2"/>
</dbReference>
<gene>
    <name evidence="12" type="ordered locus">TMO_c0896</name>
</gene>
<comment type="subcellular location">
    <subcellularLocation>
        <location evidence="1">Cell envelope</location>
    </subcellularLocation>
    <subcellularLocation>
        <location evidence="2">Cell outer membrane</location>
    </subcellularLocation>
    <subcellularLocation>
        <location evidence="3">Secreted</location>
    </subcellularLocation>
</comment>
<proteinExistence type="predicted"/>
<geneLocation type="plasmid" evidence="12 13">
    <name>pTM3</name>
</geneLocation>
<dbReference type="Pfam" id="PF14252">
    <property type="entry name" value="DUF4347"/>
    <property type="match status" value="1"/>
</dbReference>
<evidence type="ECO:0000256" key="6">
    <source>
        <dbReference type="ARBA" id="ARBA00022737"/>
    </source>
</evidence>
<dbReference type="PATRIC" id="fig|1110502.3.peg.5777"/>
<evidence type="ECO:0000256" key="1">
    <source>
        <dbReference type="ARBA" id="ARBA00004196"/>
    </source>
</evidence>
<dbReference type="SUPFAM" id="SSF51126">
    <property type="entry name" value="Pectin lyase-like"/>
    <property type="match status" value="2"/>
</dbReference>
<evidence type="ECO:0000313" key="13">
    <source>
        <dbReference type="Proteomes" id="UP000005258"/>
    </source>
</evidence>
<organism evidence="12 13">
    <name type="scientific">Tistrella mobilis (strain KA081020-065)</name>
    <dbReference type="NCBI Taxonomy" id="1110502"/>
    <lineage>
        <taxon>Bacteria</taxon>
        <taxon>Pseudomonadati</taxon>
        <taxon>Pseudomonadota</taxon>
        <taxon>Alphaproteobacteria</taxon>
        <taxon>Geminicoccales</taxon>
        <taxon>Geminicoccaceae</taxon>
        <taxon>Tistrella</taxon>
    </lineage>
</organism>
<name>I3TXL8_TISMK</name>
<dbReference type="KEGG" id="tmo:TMO_c0896"/>
<dbReference type="Proteomes" id="UP000005258">
    <property type="component" value="Plasmid pTM3"/>
</dbReference>
<dbReference type="NCBIfam" id="NF041518">
    <property type="entry name" value="choice_anch_Q"/>
    <property type="match status" value="1"/>
</dbReference>
<dbReference type="EMBL" id="CP003239">
    <property type="protein sequence ID" value="AFK57506.1"/>
    <property type="molecule type" value="Genomic_DNA"/>
</dbReference>
<sequence length="1872" mass="187989">MRRFRRRGDHAGRQTIGPRRPGRRGALAQALEPRMMFDAAGVATAAEALQDQAAQDAAQELHPDTAADGGGTDAGHPADAHDGTALVETAAQGGDDGSDVTAAPAAGDRREVAFIDTRVTDWQTLAAGLADDVEIVVLDAGRDGLEQIADWMAEQSGAVDAVHIISEGSVGEIWLGSSTLSDRNIDDRAGDLAVIGAGLAEDGDILLYGCDVAGGSDGLAFLGRLAELTGADVAASDDATGSVAANGGGRFGDWDLEVSIGRVETSIAVTEDTRAGYDGLMATFTAGTAAQLETAIINANTAVGTDQIDITANLTVSAGFSAITDNVLIRSDDTTTRVLDAAGLTNGSVFTVTDATVTFARLQIENATRTSGGGAGINFTASGSDTLTLTDITMNNLTATEGGAVYMAGGQLAMTGTNSFVDNQATSGAGGAIYISGGNFIHTVTGQFTTNTATTQGGAIYQTSAAGATLNVADSSFDQNSATNAGGAIRVEGNTSGNITFSVADSSFTNNTTAAGGAISARTGGGSTTIDRSTFTSNDATSGSTGGGALDLADTATASEAFITDSTFTQNTANATNGNGGAIYSGGSGRIDLQIVRSTFDRNTASSGSGGAIAMLGTNSTTSVVNSTFSGNSATYGGAIENSSALTVAHSTFSGNSATNATYQGTIDSYGGSVSVSHTILANNTGRGVNVTGGTTTNVGWNIYYGNSLANNGWTSAGTDKTTDPNLGALADNGGYTQTMKPGTGSSAIDAGNASITGQPATDQTGATRISGSAIDIGAVELVNDTTPVLGGSQTVSWTEGNAPTVALPGITVADDDGDLITSAKVWISNPKDGDVLAITSPGPYSASLAMEGGFLVLTLTGSGTVAQMQAALRTVTYSSTSDAPTWGNTGSAYTPDAAGSRILRVTVTDADGATSDALIGSGVAVTSLDDDPPAISADTFVYTPGAYSGNSSYAQFAPDLFLIDDTAMIKSATVQLVDDPDDTAERPRIAGTYAGITISYDTYTKTLTFTGTASLNTYQEALRNVEYKNTSSGATVDTTDRTIRYTVTDANDQVGTFDLTIEIDKTPTVATNTGTTVAEGGSGSITTAMLEASDDYATGADLIYTVAALSHLTVSLNGSTLSTNGTFTQQDIDDGLVTFQHDGGETAGTLTFTLKQSSANYSDSVQHTFTVSTTPVNDAPVVNDTSASPLFSAGGSPVAVAESATIVDVDSGNLTSVVLTLTTRPGGTSDRIAMSTTGADDASNYGINVAYNNATGTLTLSGTASVAQYQTVLRGVVYAYTGAAASMPGGDRVVSIVATDDSGDSATQASAAFERTVEVDAPPKVDTNTGTTLDEGGSTTITSAMLSSSDTEDTDPADVTYTLTTAPAAGTLKRNGTALSVNDTFTQKDIDDGLLTYEHDGSETTSGSFGFSVTDTTNHTVSSQTFAITVTAVNDAPEITAPASIDVTEDTETALTGISISDADAGTGEVTVTFTVGEGELAATSTADVTVGGTATALTLTGTVADINAFITGSALTFTPVANASGDVTLTVDIDDGGNTGSGGAKTDTATVTLAVSAVNDAPEITAPATIDVTEDVETALTGISISDVDAGTGDVTVTLDVLTGTLSATSGSGVVVGGTATSLTLTGTVTAINAFIAASGVGYTTAANATADVTLTVTVDDGGNTGPGGAKTDSATITLDVTAVNDAPVVTDLSDSPVYTAGGAAVAVVGSAALSDVDSANLTSVVVTFTTRPGGASDYMGLFVPAANYANDHGISYTFNGGAGTYTLSGTASVADYQTVLQGLAFLYTGASSTMPGGDRVVSIVATDDSGDTDTQTSVAFERTIEVNAAPKVDTNTGTTVDEGGRPRSPRRCCRLPTARIRIRRMSPTR</sequence>
<dbReference type="GO" id="GO:0005576">
    <property type="term" value="C:extracellular region"/>
    <property type="evidence" value="ECO:0007669"/>
    <property type="project" value="UniProtKB-SubCell"/>
</dbReference>
<dbReference type="PROSITE" id="PS50268">
    <property type="entry name" value="CADHERIN_2"/>
    <property type="match status" value="1"/>
</dbReference>
<feature type="region of interest" description="Disordered" evidence="10">
    <location>
        <begin position="50"/>
        <end position="81"/>
    </location>
</feature>
<keyword evidence="4" id="KW-0964">Secreted</keyword>
<dbReference type="GO" id="GO:0007156">
    <property type="term" value="P:homophilic cell adhesion via plasma membrane adhesion molecules"/>
    <property type="evidence" value="ECO:0007669"/>
    <property type="project" value="InterPro"/>
</dbReference>
<dbReference type="Pfam" id="PF02415">
    <property type="entry name" value="Chlam_PMP"/>
    <property type="match status" value="1"/>
</dbReference>
<evidence type="ECO:0000256" key="2">
    <source>
        <dbReference type="ARBA" id="ARBA00004442"/>
    </source>
</evidence>
<dbReference type="InterPro" id="IPR003368">
    <property type="entry name" value="POMP_repeat"/>
</dbReference>
<evidence type="ECO:0000313" key="12">
    <source>
        <dbReference type="EMBL" id="AFK57506.1"/>
    </source>
</evidence>
<dbReference type="InterPro" id="IPR059226">
    <property type="entry name" value="Choice_anch_Q_dom"/>
</dbReference>
<keyword evidence="6" id="KW-0677">Repeat</keyword>
<feature type="region of interest" description="Disordered" evidence="10">
    <location>
        <begin position="524"/>
        <end position="546"/>
    </location>
</feature>
<evidence type="ECO:0000256" key="10">
    <source>
        <dbReference type="SAM" id="MobiDB-lite"/>
    </source>
</evidence>
<evidence type="ECO:0000256" key="5">
    <source>
        <dbReference type="ARBA" id="ARBA00022729"/>
    </source>
</evidence>
<evidence type="ECO:0000256" key="7">
    <source>
        <dbReference type="ARBA" id="ARBA00023136"/>
    </source>
</evidence>
<dbReference type="GO" id="GO:0009653">
    <property type="term" value="P:anatomical structure morphogenesis"/>
    <property type="evidence" value="ECO:0007669"/>
    <property type="project" value="TreeGrafter"/>
</dbReference>
<dbReference type="InterPro" id="IPR002126">
    <property type="entry name" value="Cadherin-like_dom"/>
</dbReference>
<evidence type="ECO:0000256" key="9">
    <source>
        <dbReference type="ARBA" id="ARBA00023237"/>
    </source>
</evidence>
<reference evidence="12 13" key="1">
    <citation type="journal article" date="2012" name="J. Am. Chem. Soc.">
        <title>Bacterial biosynthesis and maturation of the didemnin anti-cancer agents.</title>
        <authorList>
            <person name="Xu Y."/>
            <person name="Kersten R.D."/>
            <person name="Nam S.J."/>
            <person name="Lu L."/>
            <person name="Al-Suwailem A.M."/>
            <person name="Zheng H."/>
            <person name="Fenical W."/>
            <person name="Dorrestein P.C."/>
            <person name="Moore B.S."/>
            <person name="Qian P.Y."/>
        </authorList>
    </citation>
    <scope>NUCLEOTIDE SEQUENCE [LARGE SCALE GENOMIC DNA]</scope>
    <source>
        <strain evidence="12 13">KA081020-065</strain>
    </source>
</reference>
<dbReference type="InterPro" id="IPR006626">
    <property type="entry name" value="PbH1"/>
</dbReference>
<feature type="compositionally biased region" description="Polar residues" evidence="10">
    <location>
        <begin position="528"/>
        <end position="543"/>
    </location>
</feature>
<keyword evidence="8" id="KW-0325">Glycoprotein</keyword>
<dbReference type="PROSITE" id="PS51854">
    <property type="entry name" value="CSPG"/>
    <property type="match status" value="2"/>
</dbReference>
<dbReference type="InterPro" id="IPR039005">
    <property type="entry name" value="CSPG_rpt"/>
</dbReference>
<dbReference type="NCBIfam" id="TIGR01376">
    <property type="entry name" value="POMP_repeat"/>
    <property type="match status" value="1"/>
</dbReference>
<evidence type="ECO:0000259" key="11">
    <source>
        <dbReference type="PROSITE" id="PS50268"/>
    </source>
</evidence>
<dbReference type="PANTHER" id="PTHR45739">
    <property type="entry name" value="MATRIX PROTEIN, PUTATIVE-RELATED"/>
    <property type="match status" value="1"/>
</dbReference>
<dbReference type="PANTHER" id="PTHR45739:SF12">
    <property type="entry name" value="CHONDROITIN SULFATE PROTEOGLYCAN 4-LIKE ISOFORM X2"/>
    <property type="match status" value="1"/>
</dbReference>
<dbReference type="GO" id="GO:0009279">
    <property type="term" value="C:cell outer membrane"/>
    <property type="evidence" value="ECO:0007669"/>
    <property type="project" value="UniProtKB-SubCell"/>
</dbReference>
<dbReference type="SMART" id="SM00710">
    <property type="entry name" value="PbH1"/>
    <property type="match status" value="11"/>
</dbReference>
<keyword evidence="12" id="KW-0614">Plasmid</keyword>
<feature type="domain" description="Cadherin" evidence="11">
    <location>
        <begin position="1440"/>
        <end position="1571"/>
    </location>
</feature>